<dbReference type="InterPro" id="IPR009081">
    <property type="entry name" value="PP-bd_ACP"/>
</dbReference>
<reference evidence="5 6" key="1">
    <citation type="journal article" date="2013" name="Genome Announc.">
        <title>Draft Genome Sequence of Rhodococcus opacus Strain M213 Shows a Diverse Catabolic Potential.</title>
        <authorList>
            <person name="Pathak A."/>
            <person name="Green S.J."/>
            <person name="Ogram A."/>
            <person name="Chauhan A."/>
        </authorList>
    </citation>
    <scope>NUCLEOTIDE SEQUENCE [LARGE SCALE GENOMIC DNA]</scope>
    <source>
        <strain evidence="5 6">M213</strain>
    </source>
</reference>
<dbReference type="InterPro" id="IPR036736">
    <property type="entry name" value="ACP-like_sf"/>
</dbReference>
<sequence>DALPLNPSGKLDRRALPSPSFVVREFRAPTTPVEEVVAGIFAEVLGLERVGLDDDFFALGGNSLVATHVVSRLGAALDTRVPVRVIFEASTVAALAVRAEQHAGEGGR</sequence>
<dbReference type="PANTHER" id="PTHR45527:SF1">
    <property type="entry name" value="FATTY ACID SYNTHASE"/>
    <property type="match status" value="1"/>
</dbReference>
<dbReference type="InterPro" id="IPR029058">
    <property type="entry name" value="AB_hydrolase_fold"/>
</dbReference>
<proteinExistence type="predicted"/>
<organism evidence="5 6">
    <name type="scientific">Rhodococcus opacus M213</name>
    <dbReference type="NCBI Taxonomy" id="1129896"/>
    <lineage>
        <taxon>Bacteria</taxon>
        <taxon>Bacillati</taxon>
        <taxon>Actinomycetota</taxon>
        <taxon>Actinomycetes</taxon>
        <taxon>Mycobacteriales</taxon>
        <taxon>Nocardiaceae</taxon>
        <taxon>Rhodococcus</taxon>
    </lineage>
</organism>
<protein>
    <submittedName>
        <fullName evidence="5">Non-ribosomal peptide synthetase</fullName>
    </submittedName>
</protein>
<feature type="non-terminal residue" evidence="5">
    <location>
        <position position="108"/>
    </location>
</feature>
<feature type="domain" description="Carrier" evidence="4">
    <location>
        <begin position="28"/>
        <end position="103"/>
    </location>
</feature>
<keyword evidence="2" id="KW-0596">Phosphopantetheine</keyword>
<dbReference type="AlphaFoldDB" id="K8X7J7"/>
<evidence type="ECO:0000256" key="1">
    <source>
        <dbReference type="ARBA" id="ARBA00001957"/>
    </source>
</evidence>
<comment type="cofactor">
    <cofactor evidence="1">
        <name>pantetheine 4'-phosphate</name>
        <dbReference type="ChEBI" id="CHEBI:47942"/>
    </cofactor>
</comment>
<dbReference type="Proteomes" id="UP000005951">
    <property type="component" value="Unassembled WGS sequence"/>
</dbReference>
<dbReference type="SUPFAM" id="SSF47336">
    <property type="entry name" value="ACP-like"/>
    <property type="match status" value="1"/>
</dbReference>
<dbReference type="GO" id="GO:0044550">
    <property type="term" value="P:secondary metabolite biosynthetic process"/>
    <property type="evidence" value="ECO:0007669"/>
    <property type="project" value="TreeGrafter"/>
</dbReference>
<keyword evidence="3" id="KW-0597">Phosphoprotein</keyword>
<dbReference type="PANTHER" id="PTHR45527">
    <property type="entry name" value="NONRIBOSOMAL PEPTIDE SYNTHETASE"/>
    <property type="match status" value="1"/>
</dbReference>
<dbReference type="InterPro" id="IPR006162">
    <property type="entry name" value="Ppantetheine_attach_site"/>
</dbReference>
<dbReference type="GO" id="GO:0031177">
    <property type="term" value="F:phosphopantetheine binding"/>
    <property type="evidence" value="ECO:0007669"/>
    <property type="project" value="InterPro"/>
</dbReference>
<gene>
    <name evidence="5" type="ORF">WSS_A40955</name>
</gene>
<comment type="caution">
    <text evidence="5">The sequence shown here is derived from an EMBL/GenBank/DDBJ whole genome shotgun (WGS) entry which is preliminary data.</text>
</comment>
<name>K8X7J7_RHOOP</name>
<evidence type="ECO:0000313" key="5">
    <source>
        <dbReference type="EMBL" id="EKT76786.1"/>
    </source>
</evidence>
<dbReference type="SMART" id="SM00823">
    <property type="entry name" value="PKS_PP"/>
    <property type="match status" value="1"/>
</dbReference>
<dbReference type="FunFam" id="1.10.1200.10:FF:000005">
    <property type="entry name" value="Nonribosomal peptide synthetase 1"/>
    <property type="match status" value="1"/>
</dbReference>
<feature type="non-terminal residue" evidence="5">
    <location>
        <position position="1"/>
    </location>
</feature>
<dbReference type="PROSITE" id="PS50075">
    <property type="entry name" value="CARRIER"/>
    <property type="match status" value="1"/>
</dbReference>
<accession>K8X7J7</accession>
<dbReference type="EMBL" id="AJYC02000200">
    <property type="protein sequence ID" value="EKT76786.1"/>
    <property type="molecule type" value="Genomic_DNA"/>
</dbReference>
<evidence type="ECO:0000259" key="4">
    <source>
        <dbReference type="PROSITE" id="PS50075"/>
    </source>
</evidence>
<dbReference type="PROSITE" id="PS00012">
    <property type="entry name" value="PHOSPHOPANTETHEINE"/>
    <property type="match status" value="1"/>
</dbReference>
<evidence type="ECO:0000256" key="3">
    <source>
        <dbReference type="ARBA" id="ARBA00022553"/>
    </source>
</evidence>
<dbReference type="Gene3D" id="3.40.50.1820">
    <property type="entry name" value="alpha/beta hydrolase"/>
    <property type="match status" value="1"/>
</dbReference>
<evidence type="ECO:0000313" key="6">
    <source>
        <dbReference type="Proteomes" id="UP000005951"/>
    </source>
</evidence>
<dbReference type="InterPro" id="IPR020806">
    <property type="entry name" value="PKS_PP-bd"/>
</dbReference>
<evidence type="ECO:0000256" key="2">
    <source>
        <dbReference type="ARBA" id="ARBA00022450"/>
    </source>
</evidence>
<dbReference type="GO" id="GO:0043041">
    <property type="term" value="P:amino acid activation for nonribosomal peptide biosynthetic process"/>
    <property type="evidence" value="ECO:0007669"/>
    <property type="project" value="TreeGrafter"/>
</dbReference>
<dbReference type="GO" id="GO:0005829">
    <property type="term" value="C:cytosol"/>
    <property type="evidence" value="ECO:0007669"/>
    <property type="project" value="TreeGrafter"/>
</dbReference>
<dbReference type="Pfam" id="PF00550">
    <property type="entry name" value="PP-binding"/>
    <property type="match status" value="1"/>
</dbReference>